<dbReference type="Pfam" id="PF00791">
    <property type="entry name" value="ZU5"/>
    <property type="match status" value="1"/>
</dbReference>
<keyword evidence="4" id="KW-1185">Reference proteome</keyword>
<evidence type="ECO:0000259" key="2">
    <source>
        <dbReference type="PROSITE" id="PS51145"/>
    </source>
</evidence>
<evidence type="ECO:0000313" key="4">
    <source>
        <dbReference type="Proteomes" id="UP001352852"/>
    </source>
</evidence>
<dbReference type="InterPro" id="IPR037936">
    <property type="entry name" value="UNC5A-D"/>
</dbReference>
<dbReference type="PANTHER" id="PTHR12582:SF47">
    <property type="entry name" value="NETRIN RECEPTOR UNC-5"/>
    <property type="match status" value="1"/>
</dbReference>
<dbReference type="EMBL" id="JAHUTJ010011729">
    <property type="protein sequence ID" value="MED6268916.1"/>
    <property type="molecule type" value="Genomic_DNA"/>
</dbReference>
<feature type="non-terminal residue" evidence="3">
    <location>
        <position position="1"/>
    </location>
</feature>
<feature type="compositionally biased region" description="Polar residues" evidence="1">
    <location>
        <begin position="110"/>
        <end position="121"/>
    </location>
</feature>
<dbReference type="Proteomes" id="UP001352852">
    <property type="component" value="Unassembled WGS sequence"/>
</dbReference>
<feature type="region of interest" description="Disordered" evidence="1">
    <location>
        <begin position="85"/>
        <end position="139"/>
    </location>
</feature>
<dbReference type="PROSITE" id="PS51145">
    <property type="entry name" value="ZU5"/>
    <property type="match status" value="1"/>
</dbReference>
<dbReference type="Gene3D" id="2.60.220.30">
    <property type="match status" value="1"/>
</dbReference>
<dbReference type="SMART" id="SM00218">
    <property type="entry name" value="ZU5"/>
    <property type="match status" value="1"/>
</dbReference>
<evidence type="ECO:0000256" key="1">
    <source>
        <dbReference type="SAM" id="MobiDB-lite"/>
    </source>
</evidence>
<feature type="domain" description="ZU5" evidence="2">
    <location>
        <begin position="175"/>
        <end position="298"/>
    </location>
</feature>
<feature type="region of interest" description="Disordered" evidence="1">
    <location>
        <begin position="1"/>
        <end position="69"/>
    </location>
</feature>
<evidence type="ECO:0000313" key="3">
    <source>
        <dbReference type="EMBL" id="MED6268916.1"/>
    </source>
</evidence>
<reference evidence="3 4" key="1">
    <citation type="submission" date="2021-06" db="EMBL/GenBank/DDBJ databases">
        <authorList>
            <person name="Palmer J.M."/>
        </authorList>
    </citation>
    <scope>NUCLEOTIDE SEQUENCE [LARGE SCALE GENOMIC DNA]</scope>
    <source>
        <strain evidence="3 4">CL_MEX2019</strain>
        <tissue evidence="3">Muscle</tissue>
    </source>
</reference>
<name>A0ABU7D1V3_9TELE</name>
<proteinExistence type="predicted"/>
<feature type="compositionally biased region" description="Polar residues" evidence="1">
    <location>
        <begin position="46"/>
        <end position="64"/>
    </location>
</feature>
<dbReference type="PANTHER" id="PTHR12582">
    <property type="entry name" value="NETRIN RECEPTOR UNC5"/>
    <property type="match status" value="1"/>
</dbReference>
<gene>
    <name evidence="3" type="primary">TJP1_3</name>
    <name evidence="3" type="ORF">CHARACLAT_027666</name>
</gene>
<sequence>NSIPEPLSSPNPKPDLPALRPTSRDEPTPGGYMPPRGLPDKVPVNGTDTASSKTPGALPSTSYNRYVPKPYTSAARPFERKFDSPKFNHNLLPNDTQVKTDPLLSKPGVVSSTSVKPQLSPQPLDHDSGLDTFSRTMDNRPKYQHNNINAIPKAVPVSPSALDDDDEDEGHTVVATARGIFNSNGGVLSSIETGVSIIIPQGAIPESVEQEIYFKVCRDNSILPPLDKEKGETLLSPLVMCGPHGLKFLKPVELRLPHCASMTPDGWSFALKSSDSSSGTLSSLSVLLGSVGWLSSNREFTGKQSFHLSFPYSPNELFSSCIWSL</sequence>
<protein>
    <submittedName>
        <fullName evidence="3">Tight junction protein ZO-1</fullName>
    </submittedName>
</protein>
<dbReference type="InterPro" id="IPR000906">
    <property type="entry name" value="ZU5_dom"/>
</dbReference>
<comment type="caution">
    <text evidence="3">The sequence shown here is derived from an EMBL/GenBank/DDBJ whole genome shotgun (WGS) entry which is preliminary data.</text>
</comment>
<organism evidence="3 4">
    <name type="scientific">Characodon lateralis</name>
    <dbReference type="NCBI Taxonomy" id="208331"/>
    <lineage>
        <taxon>Eukaryota</taxon>
        <taxon>Metazoa</taxon>
        <taxon>Chordata</taxon>
        <taxon>Craniata</taxon>
        <taxon>Vertebrata</taxon>
        <taxon>Euteleostomi</taxon>
        <taxon>Actinopterygii</taxon>
        <taxon>Neopterygii</taxon>
        <taxon>Teleostei</taxon>
        <taxon>Neoteleostei</taxon>
        <taxon>Acanthomorphata</taxon>
        <taxon>Ovalentaria</taxon>
        <taxon>Atherinomorphae</taxon>
        <taxon>Cyprinodontiformes</taxon>
        <taxon>Goodeidae</taxon>
        <taxon>Characodon</taxon>
    </lineage>
</organism>
<accession>A0ABU7D1V3</accession>